<dbReference type="AlphaFoldDB" id="A0A9P3LAH5"/>
<keyword evidence="4" id="KW-1185">Reference proteome</keyword>
<feature type="domain" description="DUF4246" evidence="2">
    <location>
        <begin position="15"/>
        <end position="77"/>
    </location>
</feature>
<name>A0A9P3LAH5_9APHY</name>
<dbReference type="Pfam" id="PF14033">
    <property type="entry name" value="DUF4246"/>
    <property type="match status" value="1"/>
</dbReference>
<protein>
    <submittedName>
        <fullName evidence="3">DUF4246 domain-containing protein</fullName>
    </submittedName>
</protein>
<dbReference type="InterPro" id="IPR049192">
    <property type="entry name" value="DUF4246_C"/>
</dbReference>
<organism evidence="3 4">
    <name type="scientific">Phanerochaete sordida</name>
    <dbReference type="NCBI Taxonomy" id="48140"/>
    <lineage>
        <taxon>Eukaryota</taxon>
        <taxon>Fungi</taxon>
        <taxon>Dikarya</taxon>
        <taxon>Basidiomycota</taxon>
        <taxon>Agaricomycotina</taxon>
        <taxon>Agaricomycetes</taxon>
        <taxon>Polyporales</taxon>
        <taxon>Phanerochaetaceae</taxon>
        <taxon>Phanerochaete</taxon>
    </lineage>
</organism>
<dbReference type="InterPro" id="IPR049207">
    <property type="entry name" value="DUF4246_N"/>
</dbReference>
<sequence length="565" mass="64108">MSVYTAELAAGLTVSGVFRHPFRVREEDAGAESKPYDDPPLTANERNMYALSATIRAKPSWWTKAQDPEIRARWRSEAIGAPVPHGNIPLTEDEVDYVLDELAWYAAQRDAATGIEASIFPRIWQSDTLIDDELRSALLEAVAKLEDVPEAARDWHPRADGQVLDLVHPSLYPIVYDRTVLRAGYDPKPLPADPPIYDECQDEEGTFTSTRFSWLPTDFSVSEDGASVKALGYINNLDYVNHASAYTVVEQLIARFLPLWERVLTESLVELEPRRLVHGAYTWLDQPNPLFIEHPDLDENDEDRRDMVFRLPEVIKPFQPYPKPEEPVNLEARTLQIIVKLANIILTPDKPRYKGGSWHVEGMVNEAIVSSGIYYYDEDNITESALAFRMGVGAPEDYEQDDEAGVRLAYGLSREGPLHQEIGSVATRQGRCIAFPNVFQHQVQPFELADKSRPGHRKIVALFLVDPQLPKPRPSTCDVPRQQKEWMRAFLRSIGSELRTKHGAQARGFALVPPELVDMIVDRADWLMSRQEAEEYRLQLMDERSSMTSDNDTLMFSASFSMCEH</sequence>
<dbReference type="Proteomes" id="UP000703269">
    <property type="component" value="Unassembled WGS sequence"/>
</dbReference>
<dbReference type="PANTHER" id="PTHR33119:SF1">
    <property type="entry name" value="FE2OG DIOXYGENASE DOMAIN-CONTAINING PROTEIN"/>
    <property type="match status" value="1"/>
</dbReference>
<reference evidence="3 4" key="1">
    <citation type="submission" date="2021-08" db="EMBL/GenBank/DDBJ databases">
        <title>Draft Genome Sequence of Phanerochaete sordida strain YK-624.</title>
        <authorList>
            <person name="Mori T."/>
            <person name="Dohra H."/>
            <person name="Suzuki T."/>
            <person name="Kawagishi H."/>
            <person name="Hirai H."/>
        </authorList>
    </citation>
    <scope>NUCLEOTIDE SEQUENCE [LARGE SCALE GENOMIC DNA]</scope>
    <source>
        <strain evidence="3 4">YK-624</strain>
    </source>
</reference>
<dbReference type="OrthoDB" id="415532at2759"/>
<dbReference type="PANTHER" id="PTHR33119">
    <property type="entry name" value="IFI3P"/>
    <property type="match status" value="1"/>
</dbReference>
<evidence type="ECO:0000313" key="3">
    <source>
        <dbReference type="EMBL" id="GJE86998.1"/>
    </source>
</evidence>
<evidence type="ECO:0000313" key="4">
    <source>
        <dbReference type="Proteomes" id="UP000703269"/>
    </source>
</evidence>
<dbReference type="Pfam" id="PF21666">
    <property type="entry name" value="DUF4246_N"/>
    <property type="match status" value="1"/>
</dbReference>
<comment type="caution">
    <text evidence="3">The sequence shown here is derived from an EMBL/GenBank/DDBJ whole genome shotgun (WGS) entry which is preliminary data.</text>
</comment>
<gene>
    <name evidence="3" type="ORF">PsYK624_030810</name>
</gene>
<evidence type="ECO:0000259" key="1">
    <source>
        <dbReference type="Pfam" id="PF14033"/>
    </source>
</evidence>
<dbReference type="EMBL" id="BPQB01000005">
    <property type="protein sequence ID" value="GJE86998.1"/>
    <property type="molecule type" value="Genomic_DNA"/>
</dbReference>
<evidence type="ECO:0000259" key="2">
    <source>
        <dbReference type="Pfam" id="PF21666"/>
    </source>
</evidence>
<feature type="domain" description="DUF4246" evidence="1">
    <location>
        <begin position="94"/>
        <end position="488"/>
    </location>
</feature>
<proteinExistence type="predicted"/>
<accession>A0A9P3LAH5</accession>
<dbReference type="InterPro" id="IPR025340">
    <property type="entry name" value="DUF4246"/>
</dbReference>